<gene>
    <name evidence="1" type="ORF">C6P37_14370</name>
</gene>
<reference evidence="1 2" key="1">
    <citation type="submission" date="2018-03" db="EMBL/GenBank/DDBJ databases">
        <authorList>
            <person name="Keele B.F."/>
        </authorList>
    </citation>
    <scope>NUCLEOTIDE SEQUENCE [LARGE SCALE GENOMIC DNA]</scope>
    <source>
        <strain evidence="1">ZCTH4_d</strain>
    </source>
</reference>
<evidence type="ECO:0000313" key="2">
    <source>
        <dbReference type="Proteomes" id="UP000257014"/>
    </source>
</evidence>
<protein>
    <submittedName>
        <fullName evidence="1">Uncharacterized protein</fullName>
    </submittedName>
</protein>
<evidence type="ECO:0000313" key="1">
    <source>
        <dbReference type="EMBL" id="REJ25824.1"/>
    </source>
</evidence>
<dbReference type="AlphaFoldDB" id="A0A3E0JZH9"/>
<accession>A0A3E0JZH9</accession>
<dbReference type="EMBL" id="QEWE01000030">
    <property type="protein sequence ID" value="REJ25824.1"/>
    <property type="molecule type" value="Genomic_DNA"/>
</dbReference>
<name>A0A3E0JZH9_9BACI</name>
<organism evidence="1 2">
    <name type="scientific">Caldibacillus debilis</name>
    <dbReference type="NCBI Taxonomy" id="301148"/>
    <lineage>
        <taxon>Bacteria</taxon>
        <taxon>Bacillati</taxon>
        <taxon>Bacillota</taxon>
        <taxon>Bacilli</taxon>
        <taxon>Bacillales</taxon>
        <taxon>Bacillaceae</taxon>
        <taxon>Caldibacillus</taxon>
    </lineage>
</organism>
<proteinExistence type="predicted"/>
<dbReference type="Proteomes" id="UP000257014">
    <property type="component" value="Unassembled WGS sequence"/>
</dbReference>
<comment type="caution">
    <text evidence="1">The sequence shown here is derived from an EMBL/GenBank/DDBJ whole genome shotgun (WGS) entry which is preliminary data.</text>
</comment>
<sequence length="87" mass="10034">MKSSRKAVSFRWPIFAGLEVEFYPNIRTCRIKKAGGLLLHGFGGRKDAGNTEDRQDRPVLPYLVFSCRRGVRRMLTGEMFRAVFPRN</sequence>